<evidence type="ECO:0000313" key="3">
    <source>
        <dbReference type="EMBL" id="GAA4384304.1"/>
    </source>
</evidence>
<feature type="region of interest" description="Disordered" evidence="1">
    <location>
        <begin position="393"/>
        <end position="418"/>
    </location>
</feature>
<protein>
    <submittedName>
        <fullName evidence="3">Uncharacterized protein</fullName>
    </submittedName>
</protein>
<evidence type="ECO:0000256" key="2">
    <source>
        <dbReference type="SAM" id="Phobius"/>
    </source>
</evidence>
<keyword evidence="4" id="KW-1185">Reference proteome</keyword>
<comment type="caution">
    <text evidence="3">The sequence shown here is derived from an EMBL/GenBank/DDBJ whole genome shotgun (WGS) entry which is preliminary data.</text>
</comment>
<feature type="compositionally biased region" description="Acidic residues" evidence="1">
    <location>
        <begin position="402"/>
        <end position="418"/>
    </location>
</feature>
<accession>A0ABP8J3L0</accession>
<feature type="transmembrane region" description="Helical" evidence="2">
    <location>
        <begin position="12"/>
        <end position="31"/>
    </location>
</feature>
<evidence type="ECO:0000313" key="4">
    <source>
        <dbReference type="Proteomes" id="UP001500642"/>
    </source>
</evidence>
<name>A0ABP8J3L0_9MICO</name>
<reference evidence="4" key="1">
    <citation type="journal article" date="2019" name="Int. J. Syst. Evol. Microbiol.">
        <title>The Global Catalogue of Microorganisms (GCM) 10K type strain sequencing project: providing services to taxonomists for standard genome sequencing and annotation.</title>
        <authorList>
            <consortium name="The Broad Institute Genomics Platform"/>
            <consortium name="The Broad Institute Genome Sequencing Center for Infectious Disease"/>
            <person name="Wu L."/>
            <person name="Ma J."/>
        </authorList>
    </citation>
    <scope>NUCLEOTIDE SEQUENCE [LARGE SCALE GENOMIC DNA]</scope>
    <source>
        <strain evidence="4">JCM 17808</strain>
    </source>
</reference>
<dbReference type="EMBL" id="BAABGL010000002">
    <property type="protein sequence ID" value="GAA4384304.1"/>
    <property type="molecule type" value="Genomic_DNA"/>
</dbReference>
<keyword evidence="2" id="KW-0472">Membrane</keyword>
<dbReference type="RefSeq" id="WP_247423501.1">
    <property type="nucleotide sequence ID" value="NZ_BAABGL010000002.1"/>
</dbReference>
<keyword evidence="2" id="KW-1133">Transmembrane helix</keyword>
<gene>
    <name evidence="3" type="ORF">GCM10023167_04800</name>
</gene>
<organism evidence="3 4">
    <name type="scientific">Brevibacterium pityocampae</name>
    <dbReference type="NCBI Taxonomy" id="506594"/>
    <lineage>
        <taxon>Bacteria</taxon>
        <taxon>Bacillati</taxon>
        <taxon>Actinomycetota</taxon>
        <taxon>Actinomycetes</taxon>
        <taxon>Micrococcales</taxon>
        <taxon>Brevibacteriaceae</taxon>
        <taxon>Brevibacterium</taxon>
    </lineage>
</organism>
<evidence type="ECO:0000256" key="1">
    <source>
        <dbReference type="SAM" id="MobiDB-lite"/>
    </source>
</evidence>
<dbReference type="Proteomes" id="UP001500642">
    <property type="component" value="Unassembled WGS sequence"/>
</dbReference>
<proteinExistence type="predicted"/>
<sequence length="418" mass="44264">MKRRGPRLELGAGIWGGLAAVVVIAVLLPVAPQLGHRIQEDACSRFGACTTLEEMSLACSRPDRGAITGKARTTVYHAPVDDGRSQLSLFADGTATVVEVDGPHPVAAEASQGGPVAEVGPFEEYGFTSHVDARRWLVGRTPGDRAVADSSAGPANDTVGAGYFRMQEALGLGAMQNRPADAAVSAVSVPGATERSVIVSTRADGSYTTFAVAELPWQESPRITSMAAWMGITGMLTYAIEHDPRGVPVGLTLSGTARERWNMDVLRSQQVGSQSSAAADDVEPFAIRTYSLDLRTARNAEAFDAVFETVRHGAAEIRVLPRRQFDRLVVDGDYDRNPVDALADRIGADAVLVSARYAPGRAGSGSLSTAAMLSLVSGVPQRGVGELMLESAESMDLANPETEPEPLVDCEIEETEEE</sequence>
<keyword evidence="2" id="KW-0812">Transmembrane</keyword>